<feature type="domain" description="Amidohydrolase-related" evidence="2">
    <location>
        <begin position="1"/>
        <end position="77"/>
    </location>
</feature>
<keyword evidence="4" id="KW-1185">Reference proteome</keyword>
<evidence type="ECO:0000313" key="4">
    <source>
        <dbReference type="Proteomes" id="UP001148614"/>
    </source>
</evidence>
<proteinExistence type="predicted"/>
<comment type="caution">
    <text evidence="3">The sequence shown here is derived from an EMBL/GenBank/DDBJ whole genome shotgun (WGS) entry which is preliminary data.</text>
</comment>
<dbReference type="Pfam" id="PF01979">
    <property type="entry name" value="Amidohydro_1"/>
    <property type="match status" value="1"/>
</dbReference>
<feature type="region of interest" description="Disordered" evidence="1">
    <location>
        <begin position="33"/>
        <end position="59"/>
    </location>
</feature>
<organism evidence="3 4">
    <name type="scientific">Xylaria arbuscula</name>
    <dbReference type="NCBI Taxonomy" id="114810"/>
    <lineage>
        <taxon>Eukaryota</taxon>
        <taxon>Fungi</taxon>
        <taxon>Dikarya</taxon>
        <taxon>Ascomycota</taxon>
        <taxon>Pezizomycotina</taxon>
        <taxon>Sordariomycetes</taxon>
        <taxon>Xylariomycetidae</taxon>
        <taxon>Xylariales</taxon>
        <taxon>Xylariaceae</taxon>
        <taxon>Xylaria</taxon>
    </lineage>
</organism>
<accession>A0A9W8THK6</accession>
<sequence>MATVNAARVAGYEDELGSLSAGKLADIVIFSGESESESSQSSHSREPGGSTKKRRDPYEQAIFAPQKSIELVLRGGKILLASLRLKDLTTTTTTTTTTGFCEDVAFGNANSKIVCVTDELGMSFGDLEASLGGVYPAVLPEIPPYEPSCRTDTYIPTS</sequence>
<gene>
    <name evidence="3" type="ORF">NPX13_g10848</name>
</gene>
<evidence type="ECO:0000313" key="3">
    <source>
        <dbReference type="EMBL" id="KAJ3553619.1"/>
    </source>
</evidence>
<dbReference type="VEuPathDB" id="FungiDB:F4678DRAFT_433344"/>
<dbReference type="GO" id="GO:0016810">
    <property type="term" value="F:hydrolase activity, acting on carbon-nitrogen (but not peptide) bonds"/>
    <property type="evidence" value="ECO:0007669"/>
    <property type="project" value="InterPro"/>
</dbReference>
<evidence type="ECO:0000259" key="2">
    <source>
        <dbReference type="Pfam" id="PF01979"/>
    </source>
</evidence>
<dbReference type="EMBL" id="JANPWZ010003247">
    <property type="protein sequence ID" value="KAJ3553619.1"/>
    <property type="molecule type" value="Genomic_DNA"/>
</dbReference>
<protein>
    <recommendedName>
        <fullName evidence="2">Amidohydrolase-related domain-containing protein</fullName>
    </recommendedName>
</protein>
<dbReference type="InterPro" id="IPR006680">
    <property type="entry name" value="Amidohydro-rel"/>
</dbReference>
<dbReference type="Gene3D" id="2.30.40.10">
    <property type="entry name" value="Urease, subunit C, domain 1"/>
    <property type="match status" value="1"/>
</dbReference>
<reference evidence="3" key="1">
    <citation type="submission" date="2022-07" db="EMBL/GenBank/DDBJ databases">
        <title>Genome Sequence of Xylaria arbuscula.</title>
        <authorList>
            <person name="Buettner E."/>
        </authorList>
    </citation>
    <scope>NUCLEOTIDE SEQUENCE</scope>
    <source>
        <strain evidence="3">VT107</strain>
    </source>
</reference>
<evidence type="ECO:0000256" key="1">
    <source>
        <dbReference type="SAM" id="MobiDB-lite"/>
    </source>
</evidence>
<dbReference type="Proteomes" id="UP001148614">
    <property type="component" value="Unassembled WGS sequence"/>
</dbReference>
<dbReference type="AlphaFoldDB" id="A0A9W8THK6"/>
<feature type="compositionally biased region" description="Low complexity" evidence="1">
    <location>
        <begin position="33"/>
        <end position="50"/>
    </location>
</feature>
<name>A0A9W8THK6_9PEZI</name>
<dbReference type="InterPro" id="IPR011059">
    <property type="entry name" value="Metal-dep_hydrolase_composite"/>
</dbReference>